<evidence type="ECO:0000256" key="4">
    <source>
        <dbReference type="ARBA" id="ARBA00022840"/>
    </source>
</evidence>
<protein>
    <submittedName>
        <fullName evidence="6">Unannotated protein</fullName>
    </submittedName>
</protein>
<evidence type="ECO:0000313" key="6">
    <source>
        <dbReference type="EMBL" id="CAB4574751.1"/>
    </source>
</evidence>
<keyword evidence="3" id="KW-0547">Nucleotide-binding</keyword>
<dbReference type="EMBL" id="CAEZTP010000057">
    <property type="protein sequence ID" value="CAB4574751.1"/>
    <property type="molecule type" value="Genomic_DNA"/>
</dbReference>
<dbReference type="InterPro" id="IPR027417">
    <property type="entry name" value="P-loop_NTPase"/>
</dbReference>
<keyword evidence="2" id="KW-0813">Transport</keyword>
<dbReference type="GO" id="GO:0140359">
    <property type="term" value="F:ABC-type transporter activity"/>
    <property type="evidence" value="ECO:0007669"/>
    <property type="project" value="InterPro"/>
</dbReference>
<evidence type="ECO:0000256" key="2">
    <source>
        <dbReference type="ARBA" id="ARBA00022448"/>
    </source>
</evidence>
<dbReference type="PANTHER" id="PTHR46743">
    <property type="entry name" value="TEICHOIC ACIDS EXPORT ATP-BINDING PROTEIN TAGH"/>
    <property type="match status" value="1"/>
</dbReference>
<proteinExistence type="inferred from homology"/>
<evidence type="ECO:0000256" key="3">
    <source>
        <dbReference type="ARBA" id="ARBA00022741"/>
    </source>
</evidence>
<dbReference type="InterPro" id="IPR003439">
    <property type="entry name" value="ABC_transporter-like_ATP-bd"/>
</dbReference>
<dbReference type="InterPro" id="IPR015860">
    <property type="entry name" value="ABC_transpr_TagH-like"/>
</dbReference>
<reference evidence="6" key="1">
    <citation type="submission" date="2020-05" db="EMBL/GenBank/DDBJ databases">
        <authorList>
            <person name="Chiriac C."/>
            <person name="Salcher M."/>
            <person name="Ghai R."/>
            <person name="Kavagutti S V."/>
        </authorList>
    </citation>
    <scope>NUCLEOTIDE SEQUENCE</scope>
</reference>
<dbReference type="GO" id="GO:0016020">
    <property type="term" value="C:membrane"/>
    <property type="evidence" value="ECO:0007669"/>
    <property type="project" value="InterPro"/>
</dbReference>
<dbReference type="SMART" id="SM00382">
    <property type="entry name" value="AAA"/>
    <property type="match status" value="1"/>
</dbReference>
<dbReference type="GO" id="GO:0016887">
    <property type="term" value="F:ATP hydrolysis activity"/>
    <property type="evidence" value="ECO:0007669"/>
    <property type="project" value="InterPro"/>
</dbReference>
<comment type="similarity">
    <text evidence="1">Belongs to the ABC transporter superfamily.</text>
</comment>
<dbReference type="CDD" id="cd03220">
    <property type="entry name" value="ABC_KpsT_Wzt"/>
    <property type="match status" value="1"/>
</dbReference>
<feature type="domain" description="ABC transporter" evidence="5">
    <location>
        <begin position="1"/>
        <end position="197"/>
    </location>
</feature>
<accession>A0A6J6EE45</accession>
<dbReference type="AlphaFoldDB" id="A0A6J6EE45"/>
<dbReference type="InterPro" id="IPR050683">
    <property type="entry name" value="Bact_Polysacc_Export_ATP-bd"/>
</dbReference>
<dbReference type="PROSITE" id="PS50893">
    <property type="entry name" value="ABC_TRANSPORTER_2"/>
    <property type="match status" value="1"/>
</dbReference>
<organism evidence="6">
    <name type="scientific">freshwater metagenome</name>
    <dbReference type="NCBI Taxonomy" id="449393"/>
    <lineage>
        <taxon>unclassified sequences</taxon>
        <taxon>metagenomes</taxon>
        <taxon>ecological metagenomes</taxon>
    </lineage>
</organism>
<keyword evidence="4" id="KW-0067">ATP-binding</keyword>
<dbReference type="InterPro" id="IPR003593">
    <property type="entry name" value="AAA+_ATPase"/>
</dbReference>
<dbReference type="Pfam" id="PF00005">
    <property type="entry name" value="ABC_tran"/>
    <property type="match status" value="1"/>
</dbReference>
<sequence>MLPVLKGIDLTVTPGQKVAILGRNGAGKSTLIRLIGGLEKADSGDIQSYMSISWPLGYSGGMQGSLTGLDNIYFLSRIYGVNPSMVKDYVSDFTELGTFLLEPVKTYSAGMRGRLAFALSMAFDFDCLLIDEGLSAGDSRFTQRCRDALNQKKEKAIVMVSHSQASIKEFCDQAYVLHQGQLHPFASMDAAYQFYGNCH</sequence>
<dbReference type="SUPFAM" id="SSF52540">
    <property type="entry name" value="P-loop containing nucleoside triphosphate hydrolases"/>
    <property type="match status" value="1"/>
</dbReference>
<gene>
    <name evidence="6" type="ORF">UFOPK1698_00767</name>
</gene>
<dbReference type="GO" id="GO:0005524">
    <property type="term" value="F:ATP binding"/>
    <property type="evidence" value="ECO:0007669"/>
    <property type="project" value="UniProtKB-KW"/>
</dbReference>
<dbReference type="PANTHER" id="PTHR46743:SF2">
    <property type="entry name" value="TEICHOIC ACIDS EXPORT ATP-BINDING PROTEIN TAGH"/>
    <property type="match status" value="1"/>
</dbReference>
<dbReference type="Gene3D" id="3.40.50.300">
    <property type="entry name" value="P-loop containing nucleotide triphosphate hydrolases"/>
    <property type="match status" value="1"/>
</dbReference>
<evidence type="ECO:0000259" key="5">
    <source>
        <dbReference type="PROSITE" id="PS50893"/>
    </source>
</evidence>
<name>A0A6J6EE45_9ZZZZ</name>
<evidence type="ECO:0000256" key="1">
    <source>
        <dbReference type="ARBA" id="ARBA00005417"/>
    </source>
</evidence>